<dbReference type="InterPro" id="IPR000700">
    <property type="entry name" value="PAS-assoc_C"/>
</dbReference>
<dbReference type="SMART" id="SM00086">
    <property type="entry name" value="PAC"/>
    <property type="match status" value="2"/>
</dbReference>
<dbReference type="Pfam" id="PF00563">
    <property type="entry name" value="EAL"/>
    <property type="match status" value="1"/>
</dbReference>
<dbReference type="SUPFAM" id="SSF55781">
    <property type="entry name" value="GAF domain-like"/>
    <property type="match status" value="1"/>
</dbReference>
<dbReference type="SUPFAM" id="SSF55073">
    <property type="entry name" value="Nucleotide cyclase"/>
    <property type="match status" value="1"/>
</dbReference>
<dbReference type="Pfam" id="PF01590">
    <property type="entry name" value="GAF"/>
    <property type="match status" value="1"/>
</dbReference>
<dbReference type="CDD" id="cd01948">
    <property type="entry name" value="EAL"/>
    <property type="match status" value="1"/>
</dbReference>
<dbReference type="Gene3D" id="3.30.70.270">
    <property type="match status" value="1"/>
</dbReference>
<evidence type="ECO:0000313" key="6">
    <source>
        <dbReference type="Proteomes" id="UP001235303"/>
    </source>
</evidence>
<reference evidence="5 6" key="1">
    <citation type="submission" date="2023-01" db="EMBL/GenBank/DDBJ databases">
        <title>Novel diversity within Roseofilum (Cyanobacteria; Desertifilaceae) from marine benthic mats with descriptions of four novel species.</title>
        <authorList>
            <person name="Wang Y."/>
            <person name="Berthold D.E."/>
            <person name="Hu J."/>
            <person name="Lefler F.W."/>
            <person name="Laughinghouse H.D. IV."/>
        </authorList>
    </citation>
    <scope>NUCLEOTIDE SEQUENCE [LARGE SCALE GENOMIC DNA]</scope>
    <source>
        <strain evidence="5 6">BLCC-M154</strain>
    </source>
</reference>
<dbReference type="InterPro" id="IPR000014">
    <property type="entry name" value="PAS"/>
</dbReference>
<evidence type="ECO:0000259" key="4">
    <source>
        <dbReference type="PROSITE" id="PS50887"/>
    </source>
</evidence>
<protein>
    <submittedName>
        <fullName evidence="5">EAL domain-containing protein</fullName>
    </submittedName>
</protein>
<feature type="domain" description="EAL" evidence="3">
    <location>
        <begin position="642"/>
        <end position="900"/>
    </location>
</feature>
<dbReference type="InterPro" id="IPR013655">
    <property type="entry name" value="PAS_fold_3"/>
</dbReference>
<dbReference type="Gene3D" id="3.20.20.450">
    <property type="entry name" value="EAL domain"/>
    <property type="match status" value="1"/>
</dbReference>
<dbReference type="SMART" id="SM00065">
    <property type="entry name" value="GAF"/>
    <property type="match status" value="1"/>
</dbReference>
<dbReference type="Pfam" id="PF00990">
    <property type="entry name" value="GGDEF"/>
    <property type="match status" value="1"/>
</dbReference>
<dbReference type="SUPFAM" id="SSF55785">
    <property type="entry name" value="PYP-like sensor domain (PAS domain)"/>
    <property type="match status" value="2"/>
</dbReference>
<dbReference type="PROSITE" id="PS50113">
    <property type="entry name" value="PAC"/>
    <property type="match status" value="1"/>
</dbReference>
<dbReference type="PANTHER" id="PTHR44757">
    <property type="entry name" value="DIGUANYLATE CYCLASE DGCP"/>
    <property type="match status" value="1"/>
</dbReference>
<gene>
    <name evidence="5" type="ORF">PMG71_16345</name>
</gene>
<dbReference type="PANTHER" id="PTHR44757:SF2">
    <property type="entry name" value="BIOFILM ARCHITECTURE MAINTENANCE PROTEIN MBAA"/>
    <property type="match status" value="1"/>
</dbReference>
<dbReference type="InterPro" id="IPR001633">
    <property type="entry name" value="EAL_dom"/>
</dbReference>
<feature type="domain" description="PAC" evidence="2">
    <location>
        <begin position="411"/>
        <end position="467"/>
    </location>
</feature>
<dbReference type="InterPro" id="IPR052155">
    <property type="entry name" value="Biofilm_reg_signaling"/>
</dbReference>
<evidence type="ECO:0000313" key="5">
    <source>
        <dbReference type="EMBL" id="MDJ1171000.1"/>
    </source>
</evidence>
<sequence length="905" mass="102704">MTQLELPVFDDSRKSAIGIFAVQQHFKPIQKSTLETNNFCWQGGHMMSVLHHQERFFNLSLELLCTIDFQGYFKSINPAWERILGYRAEELFEQNFLEFINPQDQQQTRLGLEQLILGQSSVYLENRYRCRHGSYRWISWTAVVYADEGLIYVMGRDVTHHKQVETELHSRLQQQAAVSELSQQALTNQNLDALMEKAVELVNETLSVDCSGILELLPNHQTLLLRAGVGWQAGLVGQATLSARSNCHAGYTLSQGKPIIVEDLRVETRFSGSPLLHNHRVVSGVSTIIAGIPGSEGPFGVLSVYTMECRQFTQEDVSFLQTIANVLTSVMTRLQAQEQLHLMERAIASSNNGIIITDATQADNPVVYVNPAFEEITGYFFHEVVGCNCRFLQGQYRDQVALGEIREAMEAATECRVVLQNVRKDGQPFWNELHISPVFNIQGHLTHFIGIQNDISDRKKAEAELEHSAFYDHLTNLPNRALLSEYLQRAIEQTHEDRNYHFAVLFLDLDGFKKVNDSLGHVVGDLLLVAIARRLENCLRPKDLLARLGGDEFTIFLHNIHTLQDATKVAQRVLSKLSQPFNLNGHEVFANTSIGITLSTIGYDQPDDVLRDADLAMYQAKTAGKGRYAVFNTLLHTQAVTRLKLETDLRGAIDRQQLEVYYQPIINLNSGQLTGFESLLRWHHPEWGFVSPAEFIPIAEETGLILPIGTWVLEKACEQLHLWNLQFPDRFPLTMNVNLSVKQFAQADLIEQIDWILEQTEIDGKYLKLEITESAIIDNSKVANLIFQQLKVRQIRLCIDDFGTGYSSLSYLYRFPVHTLKIDRSFLNNLEYKASCQYRAIIKAVIDLGHTLDMDIVAEGIEKIEQHQLLKQLGCEYGQGYFYSKPMPAEAVTELLAHSPAQELI</sequence>
<dbReference type="InterPro" id="IPR035965">
    <property type="entry name" value="PAS-like_dom_sf"/>
</dbReference>
<dbReference type="InterPro" id="IPR035919">
    <property type="entry name" value="EAL_sf"/>
</dbReference>
<dbReference type="InterPro" id="IPR029016">
    <property type="entry name" value="GAF-like_dom_sf"/>
</dbReference>
<dbReference type="CDD" id="cd01949">
    <property type="entry name" value="GGDEF"/>
    <property type="match status" value="1"/>
</dbReference>
<dbReference type="Pfam" id="PF08447">
    <property type="entry name" value="PAS_3"/>
    <property type="match status" value="1"/>
</dbReference>
<feature type="domain" description="GGDEF" evidence="4">
    <location>
        <begin position="500"/>
        <end position="633"/>
    </location>
</feature>
<keyword evidence="6" id="KW-1185">Reference proteome</keyword>
<dbReference type="SMART" id="SM00267">
    <property type="entry name" value="GGDEF"/>
    <property type="match status" value="1"/>
</dbReference>
<name>A0ABT7AVQ6_9CYAN</name>
<dbReference type="InterPro" id="IPR000160">
    <property type="entry name" value="GGDEF_dom"/>
</dbReference>
<proteinExistence type="predicted"/>
<dbReference type="PROSITE" id="PS50112">
    <property type="entry name" value="PAS"/>
    <property type="match status" value="2"/>
</dbReference>
<dbReference type="EMBL" id="JAQOSP010000104">
    <property type="protein sequence ID" value="MDJ1171000.1"/>
    <property type="molecule type" value="Genomic_DNA"/>
</dbReference>
<dbReference type="RefSeq" id="WP_283754754.1">
    <property type="nucleotide sequence ID" value="NZ_JAQOSP010000104.1"/>
</dbReference>
<dbReference type="SMART" id="SM00091">
    <property type="entry name" value="PAS"/>
    <property type="match status" value="2"/>
</dbReference>
<feature type="domain" description="PAS" evidence="1">
    <location>
        <begin position="67"/>
        <end position="119"/>
    </location>
</feature>
<dbReference type="SMART" id="SM00052">
    <property type="entry name" value="EAL"/>
    <property type="match status" value="1"/>
</dbReference>
<dbReference type="CDD" id="cd00130">
    <property type="entry name" value="PAS"/>
    <property type="match status" value="2"/>
</dbReference>
<dbReference type="InterPro" id="IPR003018">
    <property type="entry name" value="GAF"/>
</dbReference>
<dbReference type="InterPro" id="IPR043128">
    <property type="entry name" value="Rev_trsase/Diguanyl_cyclase"/>
</dbReference>
<evidence type="ECO:0000259" key="3">
    <source>
        <dbReference type="PROSITE" id="PS50883"/>
    </source>
</evidence>
<comment type="caution">
    <text evidence="5">The sequence shown here is derived from an EMBL/GenBank/DDBJ whole genome shotgun (WGS) entry which is preliminary data.</text>
</comment>
<dbReference type="InterPro" id="IPR001610">
    <property type="entry name" value="PAC"/>
</dbReference>
<dbReference type="Gene3D" id="3.30.450.40">
    <property type="match status" value="1"/>
</dbReference>
<evidence type="ECO:0000259" key="2">
    <source>
        <dbReference type="PROSITE" id="PS50113"/>
    </source>
</evidence>
<evidence type="ECO:0000259" key="1">
    <source>
        <dbReference type="PROSITE" id="PS50112"/>
    </source>
</evidence>
<dbReference type="InterPro" id="IPR029787">
    <property type="entry name" value="Nucleotide_cyclase"/>
</dbReference>
<dbReference type="PROSITE" id="PS50883">
    <property type="entry name" value="EAL"/>
    <property type="match status" value="1"/>
</dbReference>
<dbReference type="Gene3D" id="3.30.450.20">
    <property type="entry name" value="PAS domain"/>
    <property type="match status" value="2"/>
</dbReference>
<dbReference type="NCBIfam" id="TIGR00254">
    <property type="entry name" value="GGDEF"/>
    <property type="match status" value="1"/>
</dbReference>
<organism evidence="5 6">
    <name type="scientific">Roseofilum acuticapitatum BLCC-M154</name>
    <dbReference type="NCBI Taxonomy" id="3022444"/>
    <lineage>
        <taxon>Bacteria</taxon>
        <taxon>Bacillati</taxon>
        <taxon>Cyanobacteriota</taxon>
        <taxon>Cyanophyceae</taxon>
        <taxon>Desertifilales</taxon>
        <taxon>Desertifilaceae</taxon>
        <taxon>Roseofilum</taxon>
        <taxon>Roseofilum acuticapitatum</taxon>
    </lineage>
</organism>
<dbReference type="Pfam" id="PF13426">
    <property type="entry name" value="PAS_9"/>
    <property type="match status" value="1"/>
</dbReference>
<accession>A0ABT7AVQ6</accession>
<dbReference type="PROSITE" id="PS50887">
    <property type="entry name" value="GGDEF"/>
    <property type="match status" value="1"/>
</dbReference>
<dbReference type="NCBIfam" id="TIGR00229">
    <property type="entry name" value="sensory_box"/>
    <property type="match status" value="2"/>
</dbReference>
<dbReference type="SUPFAM" id="SSF141868">
    <property type="entry name" value="EAL domain-like"/>
    <property type="match status" value="1"/>
</dbReference>
<dbReference type="Proteomes" id="UP001235303">
    <property type="component" value="Unassembled WGS sequence"/>
</dbReference>
<feature type="domain" description="PAS" evidence="1">
    <location>
        <begin position="339"/>
        <end position="386"/>
    </location>
</feature>